<keyword evidence="2" id="KW-0812">Transmembrane</keyword>
<gene>
    <name evidence="4" type="ORF">ACFQ3W_02530</name>
</gene>
<evidence type="ECO:0000313" key="5">
    <source>
        <dbReference type="Proteomes" id="UP001597262"/>
    </source>
</evidence>
<dbReference type="Proteomes" id="UP001597262">
    <property type="component" value="Unassembled WGS sequence"/>
</dbReference>
<evidence type="ECO:0000256" key="1">
    <source>
        <dbReference type="SAM" id="MobiDB-lite"/>
    </source>
</evidence>
<comment type="caution">
    <text evidence="4">The sequence shown here is derived from an EMBL/GenBank/DDBJ whole genome shotgun (WGS) entry which is preliminary data.</text>
</comment>
<proteinExistence type="predicted"/>
<feature type="region of interest" description="Disordered" evidence="1">
    <location>
        <begin position="1"/>
        <end position="27"/>
    </location>
</feature>
<feature type="transmembrane region" description="Helical" evidence="2">
    <location>
        <begin position="80"/>
        <end position="107"/>
    </location>
</feature>
<dbReference type="RefSeq" id="WP_379316255.1">
    <property type="nucleotide sequence ID" value="NZ_JBHTLM010000001.1"/>
</dbReference>
<reference evidence="5" key="1">
    <citation type="journal article" date="2019" name="Int. J. Syst. Evol. Microbiol.">
        <title>The Global Catalogue of Microorganisms (GCM) 10K type strain sequencing project: providing services to taxonomists for standard genome sequencing and annotation.</title>
        <authorList>
            <consortium name="The Broad Institute Genomics Platform"/>
            <consortium name="The Broad Institute Genome Sequencing Center for Infectious Disease"/>
            <person name="Wu L."/>
            <person name="Ma J."/>
        </authorList>
    </citation>
    <scope>NUCLEOTIDE SEQUENCE [LARGE SCALE GENOMIC DNA]</scope>
    <source>
        <strain evidence="5">CCUG 59189</strain>
    </source>
</reference>
<organism evidence="4 5">
    <name type="scientific">Paenibacillus puldeungensis</name>
    <dbReference type="NCBI Taxonomy" id="696536"/>
    <lineage>
        <taxon>Bacteria</taxon>
        <taxon>Bacillati</taxon>
        <taxon>Bacillota</taxon>
        <taxon>Bacilli</taxon>
        <taxon>Bacillales</taxon>
        <taxon>Paenibacillaceae</taxon>
        <taxon>Paenibacillus</taxon>
    </lineage>
</organism>
<keyword evidence="2" id="KW-1133">Transmembrane helix</keyword>
<dbReference type="Pfam" id="PF13828">
    <property type="entry name" value="DUF4190"/>
    <property type="match status" value="1"/>
</dbReference>
<feature type="compositionally biased region" description="Polar residues" evidence="1">
    <location>
        <begin position="1"/>
        <end position="15"/>
    </location>
</feature>
<keyword evidence="5" id="KW-1185">Reference proteome</keyword>
<evidence type="ECO:0000256" key="2">
    <source>
        <dbReference type="SAM" id="Phobius"/>
    </source>
</evidence>
<accession>A0ABW3RRT1</accession>
<feature type="transmembrane region" description="Helical" evidence="2">
    <location>
        <begin position="34"/>
        <end position="60"/>
    </location>
</feature>
<protein>
    <submittedName>
        <fullName evidence="4">DUF4190 domain-containing protein</fullName>
    </submittedName>
</protein>
<dbReference type="InterPro" id="IPR025241">
    <property type="entry name" value="DUF4190"/>
</dbReference>
<name>A0ABW3RRT1_9BACL</name>
<evidence type="ECO:0000313" key="4">
    <source>
        <dbReference type="EMBL" id="MFD1175188.1"/>
    </source>
</evidence>
<dbReference type="EMBL" id="JBHTLM010000001">
    <property type="protein sequence ID" value="MFD1175188.1"/>
    <property type="molecule type" value="Genomic_DNA"/>
</dbReference>
<evidence type="ECO:0000259" key="3">
    <source>
        <dbReference type="Pfam" id="PF13828"/>
    </source>
</evidence>
<feature type="domain" description="DUF4190" evidence="3">
    <location>
        <begin position="33"/>
        <end position="95"/>
    </location>
</feature>
<sequence length="117" mass="12651">MDQLPSETPYQYSTFNNYPPNQPQLPPKTNGKSIASLVLGILSIMLPYIGFILGIVAIVFSTISFKELKKSNDQGKGMSIAGLVCGIVGTVLYGLIILFVIIALLAYSASNNVYTNF</sequence>
<keyword evidence="2" id="KW-0472">Membrane</keyword>